<evidence type="ECO:0000256" key="1">
    <source>
        <dbReference type="ARBA" id="ARBA00001966"/>
    </source>
</evidence>
<comment type="cofactor">
    <cofactor evidence="1">
        <name>[4Fe-4S] cluster</name>
        <dbReference type="ChEBI" id="CHEBI:49883"/>
    </cofactor>
</comment>
<dbReference type="PANTHER" id="PTHR43583">
    <property type="entry name" value="2-IMINOACETATE SYNTHASE"/>
    <property type="match status" value="1"/>
</dbReference>
<dbReference type="SFLD" id="SFLDG01081">
    <property type="entry name" value="cleavage_of_the_Ca-Cb_bond_in"/>
    <property type="match status" value="1"/>
</dbReference>
<dbReference type="SFLD" id="SFLDG01060">
    <property type="entry name" value="BATS_domain_containing"/>
    <property type="match status" value="1"/>
</dbReference>
<keyword evidence="6" id="KW-0411">Iron-sulfur</keyword>
<dbReference type="SFLD" id="SFLDS00029">
    <property type="entry name" value="Radical_SAM"/>
    <property type="match status" value="1"/>
</dbReference>
<feature type="domain" description="Biotin and thiamin synthesis-associated" evidence="7">
    <location>
        <begin position="338"/>
        <end position="480"/>
    </location>
</feature>
<dbReference type="Gene3D" id="3.20.20.70">
    <property type="entry name" value="Aldolase class I"/>
    <property type="match status" value="1"/>
</dbReference>
<dbReference type="Pfam" id="PF06968">
    <property type="entry name" value="BATS"/>
    <property type="match status" value="1"/>
</dbReference>
<dbReference type="InterPro" id="IPR034428">
    <property type="entry name" value="ThiH/NoCL/HydG-like"/>
</dbReference>
<keyword evidence="5" id="KW-0408">Iron</keyword>
<evidence type="ECO:0000259" key="7">
    <source>
        <dbReference type="SMART" id="SM00876"/>
    </source>
</evidence>
<dbReference type="SFLD" id="SFLDF00319">
    <property type="entry name" value="Fe_hydrogenase_maturase_(HydG"/>
    <property type="match status" value="1"/>
</dbReference>
<evidence type="ECO:0000313" key="8">
    <source>
        <dbReference type="EMBL" id="CAE0359422.1"/>
    </source>
</evidence>
<dbReference type="AlphaFoldDB" id="A0A7S3JMV3"/>
<evidence type="ECO:0000256" key="6">
    <source>
        <dbReference type="ARBA" id="ARBA00023014"/>
    </source>
</evidence>
<organism evidence="8">
    <name type="scientific">Aureoumbra lagunensis</name>
    <dbReference type="NCBI Taxonomy" id="44058"/>
    <lineage>
        <taxon>Eukaryota</taxon>
        <taxon>Sar</taxon>
        <taxon>Stramenopiles</taxon>
        <taxon>Ochrophyta</taxon>
        <taxon>Pelagophyceae</taxon>
        <taxon>Pelagomonadales</taxon>
        <taxon>Aureoumbra</taxon>
    </lineage>
</organism>
<proteinExistence type="predicted"/>
<dbReference type="NCBIfam" id="TIGR03955">
    <property type="entry name" value="rSAM_HydG"/>
    <property type="match status" value="1"/>
</dbReference>
<dbReference type="InterPro" id="IPR010722">
    <property type="entry name" value="BATS_dom"/>
</dbReference>
<evidence type="ECO:0000256" key="4">
    <source>
        <dbReference type="ARBA" id="ARBA00022723"/>
    </source>
</evidence>
<dbReference type="InterPro" id="IPR013785">
    <property type="entry name" value="Aldolase_TIM"/>
</dbReference>
<keyword evidence="3" id="KW-0949">S-adenosyl-L-methionine</keyword>
<evidence type="ECO:0000256" key="3">
    <source>
        <dbReference type="ARBA" id="ARBA00022691"/>
    </source>
</evidence>
<name>A0A7S3JMV3_9STRA</name>
<dbReference type="InterPro" id="IPR024007">
    <property type="entry name" value="FeFe-hyd_mat_HydG"/>
</dbReference>
<gene>
    <name evidence="8" type="ORF">ALAG00032_LOCUS150</name>
</gene>
<dbReference type="SMART" id="SM00876">
    <property type="entry name" value="BATS"/>
    <property type="match status" value="1"/>
</dbReference>
<dbReference type="GO" id="GO:0003824">
    <property type="term" value="F:catalytic activity"/>
    <property type="evidence" value="ECO:0007669"/>
    <property type="project" value="InterPro"/>
</dbReference>
<dbReference type="InterPro" id="IPR058240">
    <property type="entry name" value="rSAM_sf"/>
</dbReference>
<keyword evidence="2" id="KW-0004">4Fe-4S</keyword>
<dbReference type="SUPFAM" id="SSF102114">
    <property type="entry name" value="Radical SAM enzymes"/>
    <property type="match status" value="1"/>
</dbReference>
<accession>A0A7S3JMV3</accession>
<dbReference type="GO" id="GO:0051539">
    <property type="term" value="F:4 iron, 4 sulfur cluster binding"/>
    <property type="evidence" value="ECO:0007669"/>
    <property type="project" value="UniProtKB-KW"/>
</dbReference>
<dbReference type="InterPro" id="IPR007197">
    <property type="entry name" value="rSAM"/>
</dbReference>
<dbReference type="Pfam" id="PF04055">
    <property type="entry name" value="Radical_SAM"/>
    <property type="match status" value="1"/>
</dbReference>
<keyword evidence="4" id="KW-0479">Metal-binding</keyword>
<dbReference type="GO" id="GO:0044272">
    <property type="term" value="P:sulfur compound biosynthetic process"/>
    <property type="evidence" value="ECO:0007669"/>
    <property type="project" value="UniProtKB-ARBA"/>
</dbReference>
<evidence type="ECO:0000256" key="5">
    <source>
        <dbReference type="ARBA" id="ARBA00023004"/>
    </source>
</evidence>
<dbReference type="EMBL" id="HBIJ01000191">
    <property type="protein sequence ID" value="CAE0359422.1"/>
    <property type="molecule type" value="Transcribed_RNA"/>
</dbReference>
<dbReference type="GO" id="GO:0046872">
    <property type="term" value="F:metal ion binding"/>
    <property type="evidence" value="ECO:0007669"/>
    <property type="project" value="UniProtKB-KW"/>
</dbReference>
<dbReference type="CDD" id="cd01335">
    <property type="entry name" value="Radical_SAM"/>
    <property type="match status" value="1"/>
</dbReference>
<reference evidence="8" key="1">
    <citation type="submission" date="2021-01" db="EMBL/GenBank/DDBJ databases">
        <authorList>
            <person name="Corre E."/>
            <person name="Pelletier E."/>
            <person name="Niang G."/>
            <person name="Scheremetjew M."/>
            <person name="Finn R."/>
            <person name="Kale V."/>
            <person name="Holt S."/>
            <person name="Cochrane G."/>
            <person name="Meng A."/>
            <person name="Brown T."/>
            <person name="Cohen L."/>
        </authorList>
    </citation>
    <scope>NUCLEOTIDE SEQUENCE</scope>
    <source>
        <strain evidence="8">CCMP1510</strain>
    </source>
</reference>
<dbReference type="GO" id="GO:0042364">
    <property type="term" value="P:water-soluble vitamin biosynthetic process"/>
    <property type="evidence" value="ECO:0007669"/>
    <property type="project" value="UniProtKB-ARBA"/>
</dbReference>
<evidence type="ECO:0000256" key="2">
    <source>
        <dbReference type="ARBA" id="ARBA00022485"/>
    </source>
</evidence>
<protein>
    <recommendedName>
        <fullName evidence="7">Biotin and thiamin synthesis-associated domain-containing protein</fullName>
    </recommendedName>
</protein>
<dbReference type="PANTHER" id="PTHR43583:SF2">
    <property type="entry name" value="THIAZOLE BIOSYNTHESIS PROTEIN"/>
    <property type="match status" value="1"/>
</dbReference>
<sequence>MKSQLLRYSKLLKKLSRPLSTAVAPELTRQQIHGSAWSKELDKEAAAKIPRGNEIINEKQIFEYIEKTKEDAKDVEKVREVLSRALERATLTKVPNDVELTSEYVQGLNGEEAATLLNIDSTNRLLMSELFKTALDIKERIYGNRIVLFAPLYLANYCVNSCTYCAFRSKNKHIARSSLTDEEIRYEVETLEKMGHRRLLLLTGEHPKYTFDDFLRVVHVVAGVRTEPCGNIRRINVEIPALSISDFRRLKETGEIGTYTLFQETYHKDSFKHVHPDGPKSDFEYRLQTMDRAQIAGIDDVGIGALFGLFDYRFEALAMLQHANHLEKHYKAGPHTISIPRMRPADQAPSSIHPPAPVSDADFLKLVAVLRCAVPYTGMILSTRESAHMRRKLLHLGISQMSAGSKTDVGAYAKGDQQTELDSFGTSPHLDLFDHLDQHPETQDNAQKAAATELKGQFSLLDHRSLDEIVRDLMDHGFVPSWCTACYRTGRTGKSFMNIAKRGNIHNYCHPNAMLTLQEYIQDYASDSTKKVAERVIEKEKKTLSRPDALNRKLEKIMQGERDLYF</sequence>